<feature type="domain" description="Myb-like" evidence="2">
    <location>
        <begin position="474"/>
        <end position="511"/>
    </location>
</feature>
<proteinExistence type="predicted"/>
<name>A0A1J9Q6N7_9EURO</name>
<sequence>MAVDLDNITFHFPQSASLPKFNAPRAPHTNLPNKPYSHIPPPSTLPLPPPAPAFASIPMTAPAPAPALTPDDSLSAKSSLARSLPQKPLQFPLPAKPQPLSVSTSQKSPIPLQKQGPQGLEMLHGSEFDKAFKNIETLDLTAVESSVCEDDEIQRQSQADGAAAGHANFDVVDREEASDGRSTVAEVDCSVLVSSNTRRGDVFGQPITIDSDGEDDGDCRSKTRATPEVGFDKKISFPADEDDRASPQSQRRESGHMIKEEEGEKQRSTSPERTQHRMVAVEIPAIPSCSPPAFSRDPGTAHDEEATKRPTLDIGNNPSHDGNECSENDDEDDEGDEDYTVSEDESEAGDRAPKRQRRISRCSTGNSKEGHSRSPAKSAASAQNAEGCASPPASQKDRHGSAKSHTNVNRLTLPIEDIVMLTSEISTVVFEWLRDYSAESGEIVAYSKREHLEPGRSTKGYEERLRDGGSRLRRWSKEEDERLLAMVSKGRPWGEIENHFPQRTPSSLRQRASVLRKVKKRKRA</sequence>
<dbReference type="VEuPathDB" id="FungiDB:ACJ73_04916"/>
<dbReference type="InterPro" id="IPR009057">
    <property type="entry name" value="Homeodomain-like_sf"/>
</dbReference>
<dbReference type="Proteomes" id="UP000242791">
    <property type="component" value="Unassembled WGS sequence"/>
</dbReference>
<gene>
    <name evidence="4" type="ORF">ACJ73_04916</name>
</gene>
<dbReference type="PROSITE" id="PS50090">
    <property type="entry name" value="MYB_LIKE"/>
    <property type="match status" value="1"/>
</dbReference>
<feature type="compositionally biased region" description="Polar residues" evidence="1">
    <location>
        <begin position="501"/>
        <end position="510"/>
    </location>
</feature>
<feature type="compositionally biased region" description="Basic residues" evidence="1">
    <location>
        <begin position="514"/>
        <end position="524"/>
    </location>
</feature>
<feature type="compositionally biased region" description="Acidic residues" evidence="1">
    <location>
        <begin position="324"/>
        <end position="347"/>
    </location>
</feature>
<evidence type="ECO:0000259" key="3">
    <source>
        <dbReference type="PROSITE" id="PS51294"/>
    </source>
</evidence>
<dbReference type="SUPFAM" id="SSF46689">
    <property type="entry name" value="Homeodomain-like"/>
    <property type="match status" value="1"/>
</dbReference>
<evidence type="ECO:0000313" key="4">
    <source>
        <dbReference type="EMBL" id="OJD23730.1"/>
    </source>
</evidence>
<protein>
    <submittedName>
        <fullName evidence="4">Uncharacterized protein</fullName>
    </submittedName>
</protein>
<evidence type="ECO:0000313" key="5">
    <source>
        <dbReference type="Proteomes" id="UP000242791"/>
    </source>
</evidence>
<evidence type="ECO:0000259" key="2">
    <source>
        <dbReference type="PROSITE" id="PS50090"/>
    </source>
</evidence>
<accession>A0A1J9Q6N7</accession>
<dbReference type="AlphaFoldDB" id="A0A1J9Q6N7"/>
<feature type="region of interest" description="Disordered" evidence="1">
    <location>
        <begin position="17"/>
        <end position="118"/>
    </location>
</feature>
<feature type="compositionally biased region" description="Basic and acidic residues" evidence="1">
    <location>
        <begin position="299"/>
        <end position="311"/>
    </location>
</feature>
<evidence type="ECO:0000256" key="1">
    <source>
        <dbReference type="SAM" id="MobiDB-lite"/>
    </source>
</evidence>
<feature type="compositionally biased region" description="Low complexity" evidence="1">
    <location>
        <begin position="68"/>
        <end position="84"/>
    </location>
</feature>
<feature type="region of interest" description="Disordered" evidence="1">
    <location>
        <begin position="200"/>
        <end position="405"/>
    </location>
</feature>
<dbReference type="Gene3D" id="1.10.10.60">
    <property type="entry name" value="Homeodomain-like"/>
    <property type="match status" value="1"/>
</dbReference>
<feature type="compositionally biased region" description="Basic and acidic residues" evidence="1">
    <location>
        <begin position="250"/>
        <end position="267"/>
    </location>
</feature>
<dbReference type="InterPro" id="IPR001005">
    <property type="entry name" value="SANT/Myb"/>
</dbReference>
<dbReference type="OrthoDB" id="2143914at2759"/>
<dbReference type="PROSITE" id="PS51294">
    <property type="entry name" value="HTH_MYB"/>
    <property type="match status" value="1"/>
</dbReference>
<feature type="region of interest" description="Disordered" evidence="1">
    <location>
        <begin position="495"/>
        <end position="524"/>
    </location>
</feature>
<reference evidence="4 5" key="1">
    <citation type="submission" date="2015-08" db="EMBL/GenBank/DDBJ databases">
        <title>Emmonsia species relationships and genome sequence.</title>
        <authorList>
            <person name="Cuomo C.A."/>
            <person name="Schwartz I.S."/>
            <person name="Kenyon C."/>
            <person name="De Hoog G.S."/>
            <person name="Govender N.P."/>
            <person name="Botha A."/>
            <person name="Moreno L."/>
            <person name="De Vries M."/>
            <person name="Munoz J.F."/>
            <person name="Stielow J.B."/>
        </authorList>
    </citation>
    <scope>NUCLEOTIDE SEQUENCE [LARGE SCALE GENOMIC DNA]</scope>
    <source>
        <strain evidence="4 5">EI222</strain>
    </source>
</reference>
<dbReference type="SMART" id="SM00717">
    <property type="entry name" value="SANT"/>
    <property type="match status" value="1"/>
</dbReference>
<organism evidence="4 5">
    <name type="scientific">Blastomyces percursus</name>
    <dbReference type="NCBI Taxonomy" id="1658174"/>
    <lineage>
        <taxon>Eukaryota</taxon>
        <taxon>Fungi</taxon>
        <taxon>Dikarya</taxon>
        <taxon>Ascomycota</taxon>
        <taxon>Pezizomycotina</taxon>
        <taxon>Eurotiomycetes</taxon>
        <taxon>Eurotiomycetidae</taxon>
        <taxon>Onygenales</taxon>
        <taxon>Ajellomycetaceae</taxon>
        <taxon>Blastomyces</taxon>
    </lineage>
</organism>
<comment type="caution">
    <text evidence="4">The sequence shown here is derived from an EMBL/GenBank/DDBJ whole genome shotgun (WGS) entry which is preliminary data.</text>
</comment>
<dbReference type="Pfam" id="PF00249">
    <property type="entry name" value="Myb_DNA-binding"/>
    <property type="match status" value="1"/>
</dbReference>
<feature type="compositionally biased region" description="Pro residues" evidence="1">
    <location>
        <begin position="38"/>
        <end position="52"/>
    </location>
</feature>
<dbReference type="InterPro" id="IPR017930">
    <property type="entry name" value="Myb_dom"/>
</dbReference>
<feature type="domain" description="HTH myb-type" evidence="3">
    <location>
        <begin position="473"/>
        <end position="520"/>
    </location>
</feature>
<dbReference type="EMBL" id="LGTZ01000722">
    <property type="protein sequence ID" value="OJD23730.1"/>
    <property type="molecule type" value="Genomic_DNA"/>
</dbReference>
<dbReference type="CDD" id="cd00167">
    <property type="entry name" value="SANT"/>
    <property type="match status" value="1"/>
</dbReference>
<keyword evidence="5" id="KW-1185">Reference proteome</keyword>